<protein>
    <submittedName>
        <fullName evidence="6">T9SS type A sorting domain-containing protein</fullName>
    </submittedName>
</protein>
<evidence type="ECO:0000256" key="3">
    <source>
        <dbReference type="SAM" id="SignalP"/>
    </source>
</evidence>
<dbReference type="InterPro" id="IPR014784">
    <property type="entry name" value="Cu2_ascorb_mOase-like_C"/>
</dbReference>
<feature type="domain" description="Secretion system C-terminal sorting" evidence="5">
    <location>
        <begin position="586"/>
        <end position="661"/>
    </location>
</feature>
<evidence type="ECO:0000313" key="7">
    <source>
        <dbReference type="Proteomes" id="UP000516305"/>
    </source>
</evidence>
<evidence type="ECO:0000256" key="2">
    <source>
        <dbReference type="ARBA" id="ARBA00023157"/>
    </source>
</evidence>
<dbReference type="KEGG" id="chyd:H4K34_10645"/>
<proteinExistence type="predicted"/>
<organism evidence="6 7">
    <name type="scientific">Croceimicrobium hydrocarbonivorans</name>
    <dbReference type="NCBI Taxonomy" id="2761580"/>
    <lineage>
        <taxon>Bacteria</taxon>
        <taxon>Pseudomonadati</taxon>
        <taxon>Bacteroidota</taxon>
        <taxon>Flavobacteriia</taxon>
        <taxon>Flavobacteriales</taxon>
        <taxon>Owenweeksiaceae</taxon>
        <taxon>Croceimicrobium</taxon>
    </lineage>
</organism>
<dbReference type="SUPFAM" id="SSF49742">
    <property type="entry name" value="PHM/PNGase F"/>
    <property type="match status" value="1"/>
</dbReference>
<dbReference type="InterPro" id="IPR008977">
    <property type="entry name" value="PHM/PNGase_F_dom_sf"/>
</dbReference>
<dbReference type="InterPro" id="IPR026444">
    <property type="entry name" value="Secre_tail"/>
</dbReference>
<dbReference type="Proteomes" id="UP000516305">
    <property type="component" value="Chromosome"/>
</dbReference>
<keyword evidence="2" id="KW-1015">Disulfide bond</keyword>
<dbReference type="Pfam" id="PF18962">
    <property type="entry name" value="Por_Secre_tail"/>
    <property type="match status" value="1"/>
</dbReference>
<dbReference type="GO" id="GO:0016715">
    <property type="term" value="F:oxidoreductase activity, acting on paired donors, with incorporation or reduction of molecular oxygen, reduced ascorbate as one donor, and incorporation of one atom of oxygen"/>
    <property type="evidence" value="ECO:0007669"/>
    <property type="project" value="InterPro"/>
</dbReference>
<dbReference type="InterPro" id="IPR053251">
    <property type="entry name" value="N-glycanase"/>
</dbReference>
<dbReference type="AlphaFoldDB" id="A0A7H0VAU0"/>
<dbReference type="RefSeq" id="WP_210757405.1">
    <property type="nucleotide sequence ID" value="NZ_CP060139.1"/>
</dbReference>
<accession>A0A7H0VAU0</accession>
<feature type="domain" description="Peptide-N-glycosidase F C-terminal" evidence="4">
    <location>
        <begin position="218"/>
        <end position="328"/>
    </location>
</feature>
<evidence type="ECO:0000259" key="5">
    <source>
        <dbReference type="Pfam" id="PF18962"/>
    </source>
</evidence>
<dbReference type="NCBIfam" id="TIGR04183">
    <property type="entry name" value="Por_Secre_tail"/>
    <property type="match status" value="1"/>
</dbReference>
<reference evidence="6 7" key="1">
    <citation type="submission" date="2020-08" db="EMBL/GenBank/DDBJ databases">
        <title>Croceimicrobium hydrocarbonivorans gen. nov., sp. nov., a novel marine bacterium isolated from a bacterial consortium that degrades polyethylene terephthalate.</title>
        <authorList>
            <person name="Liu R."/>
        </authorList>
    </citation>
    <scope>NUCLEOTIDE SEQUENCE [LARGE SCALE GENOMIC DNA]</scope>
    <source>
        <strain evidence="6 7">A20-9</strain>
    </source>
</reference>
<dbReference type="EMBL" id="CP060139">
    <property type="protein sequence ID" value="QNR22838.1"/>
    <property type="molecule type" value="Genomic_DNA"/>
</dbReference>
<dbReference type="InterPro" id="IPR015197">
    <property type="entry name" value="PngaseF_C"/>
</dbReference>
<keyword evidence="1 3" id="KW-0732">Signal</keyword>
<evidence type="ECO:0000259" key="4">
    <source>
        <dbReference type="Pfam" id="PF09113"/>
    </source>
</evidence>
<evidence type="ECO:0000313" key="6">
    <source>
        <dbReference type="EMBL" id="QNR22838.1"/>
    </source>
</evidence>
<name>A0A7H0VAU0_9FLAO</name>
<dbReference type="Gene3D" id="2.60.120.230">
    <property type="match status" value="2"/>
</dbReference>
<keyword evidence="7" id="KW-1185">Reference proteome</keyword>
<dbReference type="PANTHER" id="PTHR39319:SF1">
    <property type="entry name" value="SI:DKEY-256H2.1"/>
    <property type="match status" value="1"/>
</dbReference>
<sequence>MKQFAALLLCLGFSFQGLAAEGDTTIVSAHQQRDLTWYGSYKDWAVFPDANHSWHQILMRYTMGCASGGCSDWDYTTVVDLLIPTGALDSNIASIDTISTNPLQIDTTWSVFAVKERYELAKVITPYGGSLAQDWTRDFYFDVSDYYPLLRDSVEIDVRYQGYSSGFSATLDFIMVEGTPVRDVYQVENLYRGGFTYRDSAQFESQYMPARALNPHPSASQFYVRLAPSGHGFVNDANCAEFCERDYYVFVDGQKVADQAMWRDDCGLNDLWPQAGTWLYDRANWCPGDRVNQYLHDITAYVPGADSIDVDIEAYTYTQPSGQSPASYNMLVQLFHLGDFNQNLDVAIEDIIKPSNEDEHARFNPVCDEALIAVVNKGIQPIQSLRLAYGLKGNTQWRYFDWTGNLNSLERTEISLPMDSVADWVSLNGQLEFKVQIENVNGQPSDDVDFNNRRTVGIKLPEMYPNPMRFELRTNNAASETWWQLEDAWGNILFSGDNLANGTSYRDTFDLDPGCYHLIIGDRDKDGMSFFGNNDGSGRILMRNVGGDFFSKNYNPNFGTEFSEYFTVGYSIGLPKEELPVLDWSVYPNPSKGQFNLYCEALQKEQGVLRLIDGQGRVLWTKNLATGQEPELELHLPEGLQGFYILELQSGKLRGRKSLIIQP</sequence>
<dbReference type="Pfam" id="PF09113">
    <property type="entry name" value="N-glycanase_C"/>
    <property type="match status" value="1"/>
</dbReference>
<evidence type="ECO:0000256" key="1">
    <source>
        <dbReference type="ARBA" id="ARBA00022729"/>
    </source>
</evidence>
<feature type="signal peptide" evidence="3">
    <location>
        <begin position="1"/>
        <end position="19"/>
    </location>
</feature>
<dbReference type="PANTHER" id="PTHR39319">
    <property type="entry name" value="SI:DKEY-256H2.1"/>
    <property type="match status" value="1"/>
</dbReference>
<gene>
    <name evidence="6" type="ORF">H4K34_10645</name>
</gene>
<feature type="chain" id="PRO_5028806515" evidence="3">
    <location>
        <begin position="20"/>
        <end position="663"/>
    </location>
</feature>